<dbReference type="AlphaFoldDB" id="A0A286RF30"/>
<dbReference type="GO" id="GO:0005525">
    <property type="term" value="F:GTP binding"/>
    <property type="evidence" value="ECO:0007669"/>
    <property type="project" value="UniProtKB-KW"/>
</dbReference>
<accession>A0A286RF30</accession>
<feature type="domain" description="Translation elongation factor EFTu-like" evidence="2">
    <location>
        <begin position="18"/>
        <end position="72"/>
    </location>
</feature>
<organism evidence="3 4">
    <name type="scientific">Thermogutta terrifontis</name>
    <dbReference type="NCBI Taxonomy" id="1331910"/>
    <lineage>
        <taxon>Bacteria</taxon>
        <taxon>Pseudomonadati</taxon>
        <taxon>Planctomycetota</taxon>
        <taxon>Planctomycetia</taxon>
        <taxon>Pirellulales</taxon>
        <taxon>Thermoguttaceae</taxon>
        <taxon>Thermogutta</taxon>
    </lineage>
</organism>
<dbReference type="RefSeq" id="WP_095414840.1">
    <property type="nucleotide sequence ID" value="NZ_CP018477.1"/>
</dbReference>
<dbReference type="EMBL" id="CP018477">
    <property type="protein sequence ID" value="ASV74558.1"/>
    <property type="molecule type" value="Genomic_DNA"/>
</dbReference>
<protein>
    <submittedName>
        <fullName evidence="3">Collagenase</fullName>
    </submittedName>
</protein>
<keyword evidence="1" id="KW-0342">GTP-binding</keyword>
<dbReference type="SUPFAM" id="SSF50447">
    <property type="entry name" value="Translation proteins"/>
    <property type="match status" value="1"/>
</dbReference>
<evidence type="ECO:0000313" key="3">
    <source>
        <dbReference type="EMBL" id="ASV74558.1"/>
    </source>
</evidence>
<dbReference type="KEGG" id="ttf:THTE_1956"/>
<dbReference type="Gene3D" id="2.40.30.10">
    <property type="entry name" value="Translation factors"/>
    <property type="match status" value="1"/>
</dbReference>
<keyword evidence="4" id="KW-1185">Reference proteome</keyword>
<gene>
    <name evidence="3" type="ORF">THTE_1956</name>
</gene>
<evidence type="ECO:0000256" key="1">
    <source>
        <dbReference type="ARBA" id="ARBA00023134"/>
    </source>
</evidence>
<sequence>MAEIPVGRVTHYFSHLGVAAVEITNGTLAVGDTIHIKGHTTDFYQPVTSIQIDRRPVQQAEAGQNVGIKVAEHAREHDTVYKVVPEASA</sequence>
<name>A0A286RF30_9BACT</name>
<dbReference type="InterPro" id="IPR004161">
    <property type="entry name" value="EFTu-like_2"/>
</dbReference>
<dbReference type="InterPro" id="IPR009000">
    <property type="entry name" value="Transl_B-barrel_sf"/>
</dbReference>
<evidence type="ECO:0000259" key="2">
    <source>
        <dbReference type="Pfam" id="PF03144"/>
    </source>
</evidence>
<dbReference type="OrthoDB" id="165237at2"/>
<dbReference type="Pfam" id="PF03144">
    <property type="entry name" value="GTP_EFTU_D2"/>
    <property type="match status" value="1"/>
</dbReference>
<proteinExistence type="predicted"/>
<evidence type="ECO:0000313" key="4">
    <source>
        <dbReference type="Proteomes" id="UP000215086"/>
    </source>
</evidence>
<reference evidence="3 4" key="1">
    <citation type="journal article" name="Front. Microbiol.">
        <title>Sugar Metabolism of the First Thermophilic Planctomycete Thermogutta terrifontis: Comparative Genomic and Transcriptomic Approaches.</title>
        <authorList>
            <person name="Elcheninov A.G."/>
            <person name="Menzel P."/>
            <person name="Gudbergsdottir S.R."/>
            <person name="Slesarev A.I."/>
            <person name="Kadnikov V.V."/>
            <person name="Krogh A."/>
            <person name="Bonch-Osmolovskaya E.A."/>
            <person name="Peng X."/>
            <person name="Kublanov I.V."/>
        </authorList>
    </citation>
    <scope>NUCLEOTIDE SEQUENCE [LARGE SCALE GENOMIC DNA]</scope>
    <source>
        <strain evidence="3 4">R1</strain>
    </source>
</reference>
<keyword evidence="1" id="KW-0547">Nucleotide-binding</keyword>
<dbReference type="Proteomes" id="UP000215086">
    <property type="component" value="Chromosome"/>
</dbReference>